<sequence length="230" mass="26113">MQSDIYVGKTHATILHVWPCPRSGPGPFSSGICDLLCAALHLFVRFIVMILLARFPLLYLYSRLRPFHLRLNTFLILLLQTVQEMVMLSTSVLNIKWTIKGRPKSFIGVIGGDLIIKVNSQFTLNQISGQVIEHEEVWDLSASSIVGQLFFWTSRRLSATVEAGRDLGDLIKNSTRRASTESENLDLRPDLSGDPTKFFQSEDSFQRDTYQVALFLAVLYFVVQFLRTIL</sequence>
<reference evidence="2" key="1">
    <citation type="submission" date="2018-02" db="EMBL/GenBank/DDBJ databases">
        <title>Rhizophora mucronata_Transcriptome.</title>
        <authorList>
            <person name="Meera S.P."/>
            <person name="Sreeshan A."/>
            <person name="Augustine A."/>
        </authorList>
    </citation>
    <scope>NUCLEOTIDE SEQUENCE</scope>
    <source>
        <tissue evidence="2">Leaf</tissue>
    </source>
</reference>
<dbReference type="PANTHER" id="PTHR36334:SF1">
    <property type="entry name" value="PROTEIN, PUTATIVE (DUF2358)-RELATED"/>
    <property type="match status" value="1"/>
</dbReference>
<keyword evidence="1" id="KW-1133">Transmembrane helix</keyword>
<dbReference type="PANTHER" id="PTHR36334">
    <property type="entry name" value="PROTEIN, PUTATIVE (DUF2358)-RELATED"/>
    <property type="match status" value="1"/>
</dbReference>
<evidence type="ECO:0000313" key="2">
    <source>
        <dbReference type="EMBL" id="MBW99157.1"/>
    </source>
</evidence>
<dbReference type="GO" id="GO:0009507">
    <property type="term" value="C:chloroplast"/>
    <property type="evidence" value="ECO:0007669"/>
    <property type="project" value="TreeGrafter"/>
</dbReference>
<feature type="transmembrane region" description="Helical" evidence="1">
    <location>
        <begin position="73"/>
        <end position="95"/>
    </location>
</feature>
<keyword evidence="1" id="KW-0472">Membrane</keyword>
<protein>
    <submittedName>
        <fullName evidence="2">Uncharacterized protein</fullName>
    </submittedName>
</protein>
<feature type="transmembrane region" description="Helical" evidence="1">
    <location>
        <begin position="32"/>
        <end position="53"/>
    </location>
</feature>
<dbReference type="EMBL" id="GGEC01018674">
    <property type="protein sequence ID" value="MBW99157.1"/>
    <property type="molecule type" value="Transcribed_RNA"/>
</dbReference>
<proteinExistence type="predicted"/>
<organism evidence="2">
    <name type="scientific">Rhizophora mucronata</name>
    <name type="common">Asiatic mangrove</name>
    <dbReference type="NCBI Taxonomy" id="61149"/>
    <lineage>
        <taxon>Eukaryota</taxon>
        <taxon>Viridiplantae</taxon>
        <taxon>Streptophyta</taxon>
        <taxon>Embryophyta</taxon>
        <taxon>Tracheophyta</taxon>
        <taxon>Spermatophyta</taxon>
        <taxon>Magnoliopsida</taxon>
        <taxon>eudicotyledons</taxon>
        <taxon>Gunneridae</taxon>
        <taxon>Pentapetalae</taxon>
        <taxon>rosids</taxon>
        <taxon>fabids</taxon>
        <taxon>Malpighiales</taxon>
        <taxon>Rhizophoraceae</taxon>
        <taxon>Rhizophora</taxon>
    </lineage>
</organism>
<feature type="transmembrane region" description="Helical" evidence="1">
    <location>
        <begin position="210"/>
        <end position="229"/>
    </location>
</feature>
<dbReference type="AlphaFoldDB" id="A0A2P2K0A6"/>
<accession>A0A2P2K0A6</accession>
<name>A0A2P2K0A6_RHIMU</name>
<keyword evidence="1" id="KW-0812">Transmembrane</keyword>
<evidence type="ECO:0000256" key="1">
    <source>
        <dbReference type="SAM" id="Phobius"/>
    </source>
</evidence>